<name>A0A9J6GN41_HAELO</name>
<dbReference type="EMBL" id="JABSTR010000007">
    <property type="protein sequence ID" value="KAH9376000.1"/>
    <property type="molecule type" value="Genomic_DNA"/>
</dbReference>
<gene>
    <name evidence="1" type="ORF">HPB48_010195</name>
</gene>
<comment type="caution">
    <text evidence="1">The sequence shown here is derived from an EMBL/GenBank/DDBJ whole genome shotgun (WGS) entry which is preliminary data.</text>
</comment>
<dbReference type="VEuPathDB" id="VectorBase:HLOH_041725"/>
<reference evidence="1 2" key="1">
    <citation type="journal article" date="2020" name="Cell">
        <title>Large-Scale Comparative Analyses of Tick Genomes Elucidate Their Genetic Diversity and Vector Capacities.</title>
        <authorList>
            <consortium name="Tick Genome and Microbiome Consortium (TIGMIC)"/>
            <person name="Jia N."/>
            <person name="Wang J."/>
            <person name="Shi W."/>
            <person name="Du L."/>
            <person name="Sun Y."/>
            <person name="Zhan W."/>
            <person name="Jiang J.F."/>
            <person name="Wang Q."/>
            <person name="Zhang B."/>
            <person name="Ji P."/>
            <person name="Bell-Sakyi L."/>
            <person name="Cui X.M."/>
            <person name="Yuan T.T."/>
            <person name="Jiang B.G."/>
            <person name="Yang W.F."/>
            <person name="Lam T.T."/>
            <person name="Chang Q.C."/>
            <person name="Ding S.J."/>
            <person name="Wang X.J."/>
            <person name="Zhu J.G."/>
            <person name="Ruan X.D."/>
            <person name="Zhao L."/>
            <person name="Wei J.T."/>
            <person name="Ye R.Z."/>
            <person name="Que T.C."/>
            <person name="Du C.H."/>
            <person name="Zhou Y.H."/>
            <person name="Cheng J.X."/>
            <person name="Dai P.F."/>
            <person name="Guo W.B."/>
            <person name="Han X.H."/>
            <person name="Huang E.J."/>
            <person name="Li L.F."/>
            <person name="Wei W."/>
            <person name="Gao Y.C."/>
            <person name="Liu J.Z."/>
            <person name="Shao H.Z."/>
            <person name="Wang X."/>
            <person name="Wang C.C."/>
            <person name="Yang T.C."/>
            <person name="Huo Q.B."/>
            <person name="Li W."/>
            <person name="Chen H.Y."/>
            <person name="Chen S.E."/>
            <person name="Zhou L.G."/>
            <person name="Ni X.B."/>
            <person name="Tian J.H."/>
            <person name="Sheng Y."/>
            <person name="Liu T."/>
            <person name="Pan Y.S."/>
            <person name="Xia L.Y."/>
            <person name="Li J."/>
            <person name="Zhao F."/>
            <person name="Cao W.C."/>
        </authorList>
    </citation>
    <scope>NUCLEOTIDE SEQUENCE [LARGE SCALE GENOMIC DNA]</scope>
    <source>
        <strain evidence="1">HaeL-2018</strain>
    </source>
</reference>
<keyword evidence="2" id="KW-1185">Reference proteome</keyword>
<evidence type="ECO:0000313" key="2">
    <source>
        <dbReference type="Proteomes" id="UP000821853"/>
    </source>
</evidence>
<dbReference type="AlphaFoldDB" id="A0A9J6GN41"/>
<dbReference type="Proteomes" id="UP000821853">
    <property type="component" value="Chromosome 5"/>
</dbReference>
<organism evidence="1 2">
    <name type="scientific">Haemaphysalis longicornis</name>
    <name type="common">Bush tick</name>
    <dbReference type="NCBI Taxonomy" id="44386"/>
    <lineage>
        <taxon>Eukaryota</taxon>
        <taxon>Metazoa</taxon>
        <taxon>Ecdysozoa</taxon>
        <taxon>Arthropoda</taxon>
        <taxon>Chelicerata</taxon>
        <taxon>Arachnida</taxon>
        <taxon>Acari</taxon>
        <taxon>Parasitiformes</taxon>
        <taxon>Ixodida</taxon>
        <taxon>Ixodoidea</taxon>
        <taxon>Ixodidae</taxon>
        <taxon>Haemaphysalinae</taxon>
        <taxon>Haemaphysalis</taxon>
    </lineage>
</organism>
<proteinExistence type="predicted"/>
<protein>
    <submittedName>
        <fullName evidence="1">Uncharacterized protein</fullName>
    </submittedName>
</protein>
<sequence length="97" mass="10457">MTPLQQQLQTARIVESGASKRVCEARIVVFLKEPVVQESLTSHTPQNSANSKLCANREHTPLPPCTATKVGLMSPPASPAPCDARRDEHVVDVVTNA</sequence>
<evidence type="ECO:0000313" key="1">
    <source>
        <dbReference type="EMBL" id="KAH9376000.1"/>
    </source>
</evidence>
<accession>A0A9J6GN41</accession>